<keyword evidence="3" id="KW-0378">Hydrolase</keyword>
<dbReference type="Gene3D" id="3.40.50.1240">
    <property type="entry name" value="Phosphoglycerate mutase-like"/>
    <property type="match status" value="1"/>
</dbReference>
<dbReference type="RefSeq" id="WP_380045755.1">
    <property type="nucleotide sequence ID" value="NZ_JBHSOH010000003.1"/>
</dbReference>
<dbReference type="Proteomes" id="UP001595979">
    <property type="component" value="Unassembled WGS sequence"/>
</dbReference>
<gene>
    <name evidence="3" type="ORF">ACFPQ6_01675</name>
</gene>
<dbReference type="InterPro" id="IPR050275">
    <property type="entry name" value="PGM_Phosphatase"/>
</dbReference>
<name>A0ABW1DEG0_9DEIO</name>
<keyword evidence="1" id="KW-0324">Glycolysis</keyword>
<evidence type="ECO:0000313" key="3">
    <source>
        <dbReference type="EMBL" id="MFC5847006.1"/>
    </source>
</evidence>
<dbReference type="EC" id="3.1.3.-" evidence="3"/>
<keyword evidence="4" id="KW-1185">Reference proteome</keyword>
<keyword evidence="2" id="KW-0413">Isomerase</keyword>
<evidence type="ECO:0000313" key="4">
    <source>
        <dbReference type="Proteomes" id="UP001595979"/>
    </source>
</evidence>
<proteinExistence type="predicted"/>
<dbReference type="PANTHER" id="PTHR48100:SF1">
    <property type="entry name" value="HISTIDINE PHOSPHATASE FAMILY PROTEIN-RELATED"/>
    <property type="match status" value="1"/>
</dbReference>
<evidence type="ECO:0000256" key="1">
    <source>
        <dbReference type="ARBA" id="ARBA00023152"/>
    </source>
</evidence>
<dbReference type="SMART" id="SM00855">
    <property type="entry name" value="PGAM"/>
    <property type="match status" value="1"/>
</dbReference>
<dbReference type="Pfam" id="PF00300">
    <property type="entry name" value="His_Phos_1"/>
    <property type="match status" value="1"/>
</dbReference>
<accession>A0ABW1DEG0</accession>
<comment type="caution">
    <text evidence="3">The sequence shown here is derived from an EMBL/GenBank/DDBJ whole genome shotgun (WGS) entry which is preliminary data.</text>
</comment>
<dbReference type="InterPro" id="IPR001345">
    <property type="entry name" value="PG/BPGM_mutase_AS"/>
</dbReference>
<reference evidence="4" key="1">
    <citation type="journal article" date="2019" name="Int. J. Syst. Evol. Microbiol.">
        <title>The Global Catalogue of Microorganisms (GCM) 10K type strain sequencing project: providing services to taxonomists for standard genome sequencing and annotation.</title>
        <authorList>
            <consortium name="The Broad Institute Genomics Platform"/>
            <consortium name="The Broad Institute Genome Sequencing Center for Infectious Disease"/>
            <person name="Wu L."/>
            <person name="Ma J."/>
        </authorList>
    </citation>
    <scope>NUCLEOTIDE SEQUENCE [LARGE SCALE GENOMIC DNA]</scope>
    <source>
        <strain evidence="4">CGMCC 1.15053</strain>
    </source>
</reference>
<protein>
    <submittedName>
        <fullName evidence="3">Histidine phosphatase family protein</fullName>
        <ecNumber evidence="3">3.1.3.-</ecNumber>
    </submittedName>
</protein>
<dbReference type="PANTHER" id="PTHR48100">
    <property type="entry name" value="BROAD-SPECIFICITY PHOSPHATASE YOR283W-RELATED"/>
    <property type="match status" value="1"/>
</dbReference>
<sequence>MLPADLYLMRHGQTEWNVSGRSQGRLDSPLTALGVAQARRHARTLAGVAFTHAYTSPLGRARRTAALVLEGRDVPLTVLDDLTEMDHGGLGGLLPAERLARFPELAEQRRRDKFRTVLPGGESYATAAPRARRALEHVAAHSPVGPVLVVAHEMIGRLLRLHLLGLSPEEALSSGQPQDTVYRIHLGQLSTLDA</sequence>
<organism evidence="3 4">
    <name type="scientific">Deinococcus petrolearius</name>
    <dbReference type="NCBI Taxonomy" id="1751295"/>
    <lineage>
        <taxon>Bacteria</taxon>
        <taxon>Thermotogati</taxon>
        <taxon>Deinococcota</taxon>
        <taxon>Deinococci</taxon>
        <taxon>Deinococcales</taxon>
        <taxon>Deinococcaceae</taxon>
        <taxon>Deinococcus</taxon>
    </lineage>
</organism>
<dbReference type="PIRSF" id="PIRSF000709">
    <property type="entry name" value="6PFK_2-Ptase"/>
    <property type="match status" value="1"/>
</dbReference>
<dbReference type="GO" id="GO:0016787">
    <property type="term" value="F:hydrolase activity"/>
    <property type="evidence" value="ECO:0007669"/>
    <property type="project" value="UniProtKB-KW"/>
</dbReference>
<dbReference type="EMBL" id="JBHSOH010000003">
    <property type="protein sequence ID" value="MFC5847006.1"/>
    <property type="molecule type" value="Genomic_DNA"/>
</dbReference>
<evidence type="ECO:0000256" key="2">
    <source>
        <dbReference type="ARBA" id="ARBA00023235"/>
    </source>
</evidence>
<dbReference type="PROSITE" id="PS00175">
    <property type="entry name" value="PG_MUTASE"/>
    <property type="match status" value="1"/>
</dbReference>
<dbReference type="SUPFAM" id="SSF53254">
    <property type="entry name" value="Phosphoglycerate mutase-like"/>
    <property type="match status" value="1"/>
</dbReference>
<dbReference type="InterPro" id="IPR029033">
    <property type="entry name" value="His_PPase_superfam"/>
</dbReference>
<dbReference type="CDD" id="cd07067">
    <property type="entry name" value="HP_PGM_like"/>
    <property type="match status" value="1"/>
</dbReference>
<dbReference type="InterPro" id="IPR013078">
    <property type="entry name" value="His_Pase_superF_clade-1"/>
</dbReference>